<dbReference type="InterPro" id="IPR000652">
    <property type="entry name" value="Triosephosphate_isomerase"/>
</dbReference>
<evidence type="ECO:0000256" key="10">
    <source>
        <dbReference type="RuleBase" id="RU363013"/>
    </source>
</evidence>
<dbReference type="AlphaFoldDB" id="A0A4Z0GYJ2"/>
<dbReference type="NCBIfam" id="TIGR00419">
    <property type="entry name" value="tim"/>
    <property type="match status" value="1"/>
</dbReference>
<evidence type="ECO:0000313" key="11">
    <source>
        <dbReference type="EMBL" id="TGB02291.1"/>
    </source>
</evidence>
<feature type="binding site" evidence="9">
    <location>
        <begin position="9"/>
        <end position="11"/>
    </location>
    <ligand>
        <name>substrate</name>
    </ligand>
</feature>
<dbReference type="OrthoDB" id="9809429at2"/>
<comment type="pathway">
    <text evidence="9 10">Carbohydrate biosynthesis; gluconeogenesis.</text>
</comment>
<dbReference type="GO" id="GO:0019563">
    <property type="term" value="P:glycerol catabolic process"/>
    <property type="evidence" value="ECO:0007669"/>
    <property type="project" value="TreeGrafter"/>
</dbReference>
<dbReference type="GO" id="GO:0006096">
    <property type="term" value="P:glycolytic process"/>
    <property type="evidence" value="ECO:0007669"/>
    <property type="project" value="UniProtKB-UniRule"/>
</dbReference>
<dbReference type="CDD" id="cd00311">
    <property type="entry name" value="TIM"/>
    <property type="match status" value="1"/>
</dbReference>
<dbReference type="HAMAP" id="MF_00147_B">
    <property type="entry name" value="TIM_B"/>
    <property type="match status" value="1"/>
</dbReference>
<dbReference type="STRING" id="192814.GCA_900166575_03415"/>
<dbReference type="Proteomes" id="UP000297982">
    <property type="component" value="Unassembled WGS sequence"/>
</dbReference>
<organism evidence="11 12">
    <name type="scientific">Halobacillus salinus</name>
    <dbReference type="NCBI Taxonomy" id="192814"/>
    <lineage>
        <taxon>Bacteria</taxon>
        <taxon>Bacillati</taxon>
        <taxon>Bacillota</taxon>
        <taxon>Bacilli</taxon>
        <taxon>Bacillales</taxon>
        <taxon>Bacillaceae</taxon>
        <taxon>Halobacillus</taxon>
    </lineage>
</organism>
<keyword evidence="7 9" id="KW-0324">Glycolysis</keyword>
<evidence type="ECO:0000256" key="7">
    <source>
        <dbReference type="ARBA" id="ARBA00023152"/>
    </source>
</evidence>
<dbReference type="PANTHER" id="PTHR21139">
    <property type="entry name" value="TRIOSEPHOSPHATE ISOMERASE"/>
    <property type="match status" value="1"/>
</dbReference>
<evidence type="ECO:0000256" key="5">
    <source>
        <dbReference type="ARBA" id="ARBA00022432"/>
    </source>
</evidence>
<dbReference type="GO" id="GO:0004807">
    <property type="term" value="F:triose-phosphate isomerase activity"/>
    <property type="evidence" value="ECO:0007669"/>
    <property type="project" value="UniProtKB-UniRule"/>
</dbReference>
<dbReference type="UniPathway" id="UPA00138"/>
<dbReference type="PROSITE" id="PS51440">
    <property type="entry name" value="TIM_2"/>
    <property type="match status" value="1"/>
</dbReference>
<dbReference type="UniPathway" id="UPA00109">
    <property type="reaction ID" value="UER00189"/>
</dbReference>
<dbReference type="SUPFAM" id="SSF51351">
    <property type="entry name" value="Triosephosphate isomerase (TIM)"/>
    <property type="match status" value="1"/>
</dbReference>
<evidence type="ECO:0000256" key="1">
    <source>
        <dbReference type="ARBA" id="ARBA00004680"/>
    </source>
</evidence>
<feature type="active site" description="Proton acceptor" evidence="9">
    <location>
        <position position="167"/>
    </location>
</feature>
<dbReference type="FunFam" id="3.20.20.70:FF:000016">
    <property type="entry name" value="Triosephosphate isomerase"/>
    <property type="match status" value="1"/>
</dbReference>
<evidence type="ECO:0000256" key="8">
    <source>
        <dbReference type="ARBA" id="ARBA00023235"/>
    </source>
</evidence>
<dbReference type="GO" id="GO:0005829">
    <property type="term" value="C:cytosol"/>
    <property type="evidence" value="ECO:0007669"/>
    <property type="project" value="TreeGrafter"/>
</dbReference>
<dbReference type="EMBL" id="SRJC01000003">
    <property type="protein sequence ID" value="TGB02291.1"/>
    <property type="molecule type" value="Genomic_DNA"/>
</dbReference>
<keyword evidence="5 9" id="KW-0312">Gluconeogenesis</keyword>
<dbReference type="Gene3D" id="3.20.20.70">
    <property type="entry name" value="Aldolase class I"/>
    <property type="match status" value="1"/>
</dbReference>
<feature type="modified residue" description="Phosphoserine" evidence="9">
    <location>
        <position position="213"/>
    </location>
</feature>
<comment type="function">
    <text evidence="9">Involved in the gluconeogenesis. Catalyzes stereospecifically the conversion of dihydroxyacetone phosphate (DHAP) to D-glyceraldehyde-3-phosphate (G3P).</text>
</comment>
<evidence type="ECO:0000256" key="6">
    <source>
        <dbReference type="ARBA" id="ARBA00022490"/>
    </source>
</evidence>
<proteinExistence type="inferred from homology"/>
<dbReference type="Pfam" id="PF00121">
    <property type="entry name" value="TIM"/>
    <property type="match status" value="1"/>
</dbReference>
<comment type="pathway">
    <text evidence="1 9 10">Carbohydrate degradation; glycolysis; D-glyceraldehyde 3-phosphate from glycerone phosphate: step 1/1.</text>
</comment>
<evidence type="ECO:0000313" key="12">
    <source>
        <dbReference type="Proteomes" id="UP000297982"/>
    </source>
</evidence>
<evidence type="ECO:0000256" key="3">
    <source>
        <dbReference type="ARBA" id="ARBA00011940"/>
    </source>
</evidence>
<sequence length="253" mass="27641">MRKQVIAGNWKMNKNHREAEDFIQTAKNEVPSSDQVESVICAPFPFLQKLVEETKGTSLKIGAQNMHFEESGAFTGEVSPVMLKELGVEYVVLGHSERREIFKETDEEVNKKVHAAFKHGLTPIVCVGESLEQREANETMTVVENQVKKAFEGLTDEQSQQVIIAYEPIWAIGTGRTATAEQANEVCSHIRKAVADFVSAGVAEAVRIQYGGSVKPANVEEIVGQSDIDGALVGGASLEADSFLKLVEAGKHE</sequence>
<feature type="binding site" evidence="9">
    <location>
        <position position="213"/>
    </location>
    <ligand>
        <name>substrate</name>
    </ligand>
</feature>
<comment type="subcellular location">
    <subcellularLocation>
        <location evidence="9 10">Cytoplasm</location>
    </subcellularLocation>
</comment>
<dbReference type="EC" id="5.3.1.1" evidence="3 9"/>
<dbReference type="GO" id="GO:0006094">
    <property type="term" value="P:gluconeogenesis"/>
    <property type="evidence" value="ECO:0007669"/>
    <property type="project" value="UniProtKB-UniRule"/>
</dbReference>
<dbReference type="RefSeq" id="WP_079478244.1">
    <property type="nucleotide sequence ID" value="NZ_FVYZ01000003.1"/>
</dbReference>
<accession>A0A4Z0GYJ2</accession>
<keyword evidence="8 9" id="KW-0413">Isomerase</keyword>
<comment type="caution">
    <text evidence="11">The sequence shown here is derived from an EMBL/GenBank/DDBJ whole genome shotgun (WGS) entry which is preliminary data.</text>
</comment>
<keyword evidence="12" id="KW-1185">Reference proteome</keyword>
<dbReference type="InterPro" id="IPR020861">
    <property type="entry name" value="Triosephosphate_isomerase_AS"/>
</dbReference>
<evidence type="ECO:0000256" key="9">
    <source>
        <dbReference type="HAMAP-Rule" id="MF_00147"/>
    </source>
</evidence>
<evidence type="ECO:0000256" key="2">
    <source>
        <dbReference type="ARBA" id="ARBA00007422"/>
    </source>
</evidence>
<comment type="catalytic activity">
    <reaction evidence="9 10">
        <text>D-glyceraldehyde 3-phosphate = dihydroxyacetone phosphate</text>
        <dbReference type="Rhea" id="RHEA:18585"/>
        <dbReference type="ChEBI" id="CHEBI:57642"/>
        <dbReference type="ChEBI" id="CHEBI:59776"/>
        <dbReference type="EC" id="5.3.1.1"/>
    </reaction>
</comment>
<feature type="active site" description="Electrophile" evidence="9">
    <location>
        <position position="95"/>
    </location>
</feature>
<dbReference type="InterPro" id="IPR013785">
    <property type="entry name" value="Aldolase_TIM"/>
</dbReference>
<feature type="binding site" evidence="9">
    <location>
        <begin position="234"/>
        <end position="235"/>
    </location>
    <ligand>
        <name>substrate</name>
    </ligand>
</feature>
<gene>
    <name evidence="9" type="primary">tpiA</name>
    <name evidence="11" type="ORF">E4663_13180</name>
</gene>
<evidence type="ECO:0000256" key="4">
    <source>
        <dbReference type="ARBA" id="ARBA00019397"/>
    </source>
</evidence>
<dbReference type="InterPro" id="IPR022896">
    <property type="entry name" value="TrioseP_Isoase_bac/euk"/>
</dbReference>
<dbReference type="PANTHER" id="PTHR21139:SF42">
    <property type="entry name" value="TRIOSEPHOSPHATE ISOMERASE"/>
    <property type="match status" value="1"/>
</dbReference>
<keyword evidence="9" id="KW-0597">Phosphoprotein</keyword>
<keyword evidence="6 9" id="KW-0963">Cytoplasm</keyword>
<comment type="subunit">
    <text evidence="9 10">Homodimer.</text>
</comment>
<dbReference type="InterPro" id="IPR035990">
    <property type="entry name" value="TIM_sf"/>
</dbReference>
<dbReference type="GO" id="GO:0046166">
    <property type="term" value="P:glyceraldehyde-3-phosphate biosynthetic process"/>
    <property type="evidence" value="ECO:0007669"/>
    <property type="project" value="TreeGrafter"/>
</dbReference>
<protein>
    <recommendedName>
        <fullName evidence="4 9">Triosephosphate isomerase</fullName>
        <shortName evidence="9">TIM</shortName>
        <shortName evidence="9">TPI</shortName>
        <ecNumber evidence="3 9">5.3.1.1</ecNumber>
    </recommendedName>
    <alternativeName>
        <fullName evidence="9">Triose-phosphate isomerase</fullName>
    </alternativeName>
</protein>
<feature type="binding site" evidence="9">
    <location>
        <position position="173"/>
    </location>
    <ligand>
        <name>substrate</name>
    </ligand>
</feature>
<reference evidence="11 12" key="1">
    <citation type="journal article" date="2003" name="Int. J. Syst. Evol. Microbiol.">
        <title>Halobacillus salinus sp. nov., isolated from a salt lake on the coast of the East Sea in Korea.</title>
        <authorList>
            <person name="Yoon J.H."/>
            <person name="Kang K.H."/>
            <person name="Park Y.H."/>
        </authorList>
    </citation>
    <scope>NUCLEOTIDE SEQUENCE [LARGE SCALE GENOMIC DNA]</scope>
    <source>
        <strain evidence="11 12">HSL-3</strain>
    </source>
</reference>
<name>A0A4Z0GYJ2_9BACI</name>
<dbReference type="PROSITE" id="PS00171">
    <property type="entry name" value="TIM_1"/>
    <property type="match status" value="1"/>
</dbReference>
<comment type="similarity">
    <text evidence="2 9 10">Belongs to the triosephosphate isomerase family.</text>
</comment>